<dbReference type="GO" id="GO:0006631">
    <property type="term" value="P:fatty acid metabolic process"/>
    <property type="evidence" value="ECO:0007669"/>
    <property type="project" value="UniProtKB-KW"/>
</dbReference>
<keyword evidence="10" id="KW-0963">Cytoplasm</keyword>
<keyword evidence="11" id="KW-0378">Hydrolase</keyword>
<evidence type="ECO:0000256" key="14">
    <source>
        <dbReference type="ARBA" id="ARBA00022990"/>
    </source>
</evidence>
<evidence type="ECO:0000256" key="16">
    <source>
        <dbReference type="ARBA" id="ARBA00023136"/>
    </source>
</evidence>
<dbReference type="EC" id="3.1.2.22" evidence="7"/>
<keyword evidence="15" id="KW-0443">Lipid metabolism</keyword>
<evidence type="ECO:0000256" key="19">
    <source>
        <dbReference type="ARBA" id="ARBA00042319"/>
    </source>
</evidence>
<evidence type="ECO:0000256" key="3">
    <source>
        <dbReference type="ARBA" id="ARBA00004240"/>
    </source>
</evidence>
<comment type="catalytic activity">
    <reaction evidence="24">
        <text>1-hexadecanoyl-sn-glycero-3-phosphocholine + H2O = sn-glycerol 3-phosphocholine + hexadecanoate + H(+)</text>
        <dbReference type="Rhea" id="RHEA:40435"/>
        <dbReference type="ChEBI" id="CHEBI:7896"/>
        <dbReference type="ChEBI" id="CHEBI:15377"/>
        <dbReference type="ChEBI" id="CHEBI:15378"/>
        <dbReference type="ChEBI" id="CHEBI:16870"/>
        <dbReference type="ChEBI" id="CHEBI:72998"/>
    </reaction>
    <physiologicalReaction direction="left-to-right" evidence="24">
        <dbReference type="Rhea" id="RHEA:40436"/>
    </physiologicalReaction>
</comment>
<evidence type="ECO:0000256" key="10">
    <source>
        <dbReference type="ARBA" id="ARBA00022490"/>
    </source>
</evidence>
<comment type="catalytic activity">
    <reaction evidence="23">
        <text>a 1-(9Z-octadecenoyl)-2-acyl-sn-glycero-3-phosphocholine + H2O = a 2-acyl-sn-glycero-3-phosphocholine + (9Z)-octadecenoate + H(+)</text>
        <dbReference type="Rhea" id="RHEA:41720"/>
        <dbReference type="ChEBI" id="CHEBI:15377"/>
        <dbReference type="ChEBI" id="CHEBI:15378"/>
        <dbReference type="ChEBI" id="CHEBI:30823"/>
        <dbReference type="ChEBI" id="CHEBI:57875"/>
        <dbReference type="ChEBI" id="CHEBI:78421"/>
    </reaction>
    <physiologicalReaction direction="left-to-right" evidence="23">
        <dbReference type="Rhea" id="RHEA:41721"/>
    </physiologicalReaction>
</comment>
<keyword evidence="16" id="KW-0472">Membrane</keyword>
<evidence type="ECO:0000256" key="12">
    <source>
        <dbReference type="ARBA" id="ARBA00022824"/>
    </source>
</evidence>
<comment type="subcellular location">
    <subcellularLocation>
        <location evidence="2">Cell membrane</location>
    </subcellularLocation>
    <subcellularLocation>
        <location evidence="4">Cytoplasm</location>
    </subcellularLocation>
    <subcellularLocation>
        <location evidence="3">Endoplasmic reticulum</location>
    </subcellularLocation>
    <subcellularLocation>
        <location evidence="1">Nucleus membrane</location>
    </subcellularLocation>
</comment>
<dbReference type="PANTHER" id="PTHR10655">
    <property type="entry name" value="LYSOPHOSPHOLIPASE-RELATED"/>
    <property type="match status" value="1"/>
</dbReference>
<evidence type="ECO:0000256" key="23">
    <source>
        <dbReference type="ARBA" id="ARBA00048000"/>
    </source>
</evidence>
<keyword evidence="17" id="KW-0539">Nucleus</keyword>
<dbReference type="SUPFAM" id="SSF53474">
    <property type="entry name" value="alpha/beta-Hydrolases"/>
    <property type="match status" value="1"/>
</dbReference>
<keyword evidence="14" id="KW-0007">Acetylation</keyword>
<proteinExistence type="inferred from homology"/>
<dbReference type="GO" id="GO:0008474">
    <property type="term" value="F:palmitoyl-(protein) hydrolase activity"/>
    <property type="evidence" value="ECO:0007669"/>
    <property type="project" value="UniProtKB-EC"/>
</dbReference>
<evidence type="ECO:0000256" key="5">
    <source>
        <dbReference type="ARBA" id="ARBA00006499"/>
    </source>
</evidence>
<evidence type="ECO:0000256" key="24">
    <source>
        <dbReference type="ARBA" id="ARBA00048656"/>
    </source>
</evidence>
<dbReference type="GO" id="GO:0005783">
    <property type="term" value="C:endoplasmic reticulum"/>
    <property type="evidence" value="ECO:0007669"/>
    <property type="project" value="UniProtKB-SubCell"/>
</dbReference>
<dbReference type="Gene3D" id="3.40.50.1820">
    <property type="entry name" value="alpha/beta hydrolase"/>
    <property type="match status" value="1"/>
</dbReference>
<evidence type="ECO:0000256" key="11">
    <source>
        <dbReference type="ARBA" id="ARBA00022801"/>
    </source>
</evidence>
<dbReference type="PANTHER" id="PTHR10655:SF22">
    <property type="entry name" value="ACYL-PROTEIN THIOESTERASE 1"/>
    <property type="match status" value="1"/>
</dbReference>
<evidence type="ECO:0000256" key="4">
    <source>
        <dbReference type="ARBA" id="ARBA00004496"/>
    </source>
</evidence>
<dbReference type="FunFam" id="3.40.50.1820:FF:000010">
    <property type="entry name" value="Acyl-protein thioesterase 2"/>
    <property type="match status" value="1"/>
</dbReference>
<evidence type="ECO:0000256" key="21">
    <source>
        <dbReference type="ARBA" id="ARBA00045255"/>
    </source>
</evidence>
<evidence type="ECO:0000313" key="27">
    <source>
        <dbReference type="Proteomes" id="UP001187315"/>
    </source>
</evidence>
<keyword evidence="12" id="KW-0256">Endoplasmic reticulum</keyword>
<evidence type="ECO:0000256" key="18">
    <source>
        <dbReference type="ARBA" id="ARBA00031195"/>
    </source>
</evidence>
<organism evidence="26 27">
    <name type="scientific">Tachysurus vachellii</name>
    <name type="common">Darkbarbel catfish</name>
    <name type="synonym">Pelteobagrus vachellii</name>
    <dbReference type="NCBI Taxonomy" id="175792"/>
    <lineage>
        <taxon>Eukaryota</taxon>
        <taxon>Metazoa</taxon>
        <taxon>Chordata</taxon>
        <taxon>Craniata</taxon>
        <taxon>Vertebrata</taxon>
        <taxon>Euteleostomi</taxon>
        <taxon>Actinopterygii</taxon>
        <taxon>Neopterygii</taxon>
        <taxon>Teleostei</taxon>
        <taxon>Ostariophysi</taxon>
        <taxon>Siluriformes</taxon>
        <taxon>Bagridae</taxon>
        <taxon>Tachysurus</taxon>
    </lineage>
</organism>
<dbReference type="Pfam" id="PF02230">
    <property type="entry name" value="Abhydrolase_2"/>
    <property type="match status" value="1"/>
</dbReference>
<keyword evidence="27" id="KW-1185">Reference proteome</keyword>
<evidence type="ECO:0000256" key="17">
    <source>
        <dbReference type="ARBA" id="ARBA00023242"/>
    </source>
</evidence>
<keyword evidence="9" id="KW-1003">Cell membrane</keyword>
<evidence type="ECO:0000256" key="7">
    <source>
        <dbReference type="ARBA" id="ARBA00012423"/>
    </source>
</evidence>
<evidence type="ECO:0000256" key="9">
    <source>
        <dbReference type="ARBA" id="ARBA00022475"/>
    </source>
</evidence>
<evidence type="ECO:0000256" key="6">
    <source>
        <dbReference type="ARBA" id="ARBA00011738"/>
    </source>
</evidence>
<evidence type="ECO:0000259" key="25">
    <source>
        <dbReference type="Pfam" id="PF02230"/>
    </source>
</evidence>
<dbReference type="InterPro" id="IPR050565">
    <property type="entry name" value="LYPA1-2/EST-like"/>
</dbReference>
<gene>
    <name evidence="26" type="ORF">Q7C36_004814</name>
</gene>
<accession>A0AA88NQM5</accession>
<comment type="similarity">
    <text evidence="5">Belongs to the AB hydrolase superfamily. AB hydrolase 2 family.</text>
</comment>
<dbReference type="InterPro" id="IPR029058">
    <property type="entry name" value="AB_hydrolase_fold"/>
</dbReference>
<evidence type="ECO:0000256" key="20">
    <source>
        <dbReference type="ARBA" id="ARBA00042324"/>
    </source>
</evidence>
<evidence type="ECO:0000256" key="2">
    <source>
        <dbReference type="ARBA" id="ARBA00004236"/>
    </source>
</evidence>
<feature type="domain" description="Phospholipase/carboxylesterase/thioesterase" evidence="25">
    <location>
        <begin position="73"/>
        <end position="286"/>
    </location>
</feature>
<comment type="catalytic activity">
    <reaction evidence="22">
        <text>S-hexadecanoyl-L-cysteinyl-[protein] + H2O = L-cysteinyl-[protein] + hexadecanoate + H(+)</text>
        <dbReference type="Rhea" id="RHEA:19233"/>
        <dbReference type="Rhea" id="RHEA-COMP:10131"/>
        <dbReference type="Rhea" id="RHEA-COMP:11032"/>
        <dbReference type="ChEBI" id="CHEBI:7896"/>
        <dbReference type="ChEBI" id="CHEBI:15377"/>
        <dbReference type="ChEBI" id="CHEBI:15378"/>
        <dbReference type="ChEBI" id="CHEBI:29950"/>
        <dbReference type="ChEBI" id="CHEBI:74151"/>
        <dbReference type="EC" id="3.1.2.22"/>
    </reaction>
</comment>
<sequence length="291" mass="31830">MRHKRQNFLCQFGVKGIYMVGPQRHTPRVLIPDQAFDSGDTAWVSAWVHVYSPTESHPDLRYMCGNNMSVPLPSIVPAARKATAAVIFLHGLGDTGHGWAEAMAGIRTPYVKYICPHAPVMPVTLNMNMAMPSWFDIIGLGPDAEEDETGIKKAAESINALIDQEVKNGIPSHRIVLGGFSQGGALSLYTALKTHQKLAGVVALSCWLPLRNSLSKSAIGTNKDIPVLQCHGEADPLVPLIFGRLTVEKLKTMLNPNSITFKTYPGMPHSACPEEMVDIKQFIEKQLPPID</sequence>
<comment type="subunit">
    <text evidence="6">Homodimer.</text>
</comment>
<dbReference type="GO" id="GO:0005886">
    <property type="term" value="C:plasma membrane"/>
    <property type="evidence" value="ECO:0007669"/>
    <property type="project" value="UniProtKB-SubCell"/>
</dbReference>
<dbReference type="Proteomes" id="UP001187315">
    <property type="component" value="Unassembled WGS sequence"/>
</dbReference>
<dbReference type="InterPro" id="IPR003140">
    <property type="entry name" value="PLipase/COase/thioEstase"/>
</dbReference>
<protein>
    <recommendedName>
        <fullName evidence="8">Acyl-protein thioesterase 1</fullName>
        <ecNumber evidence="7">3.1.2.22</ecNumber>
    </recommendedName>
    <alternativeName>
        <fullName evidence="20">Lysophospholipase 1</fullName>
    </alternativeName>
    <alternativeName>
        <fullName evidence="19">Lysophospholipase I</fullName>
    </alternativeName>
    <alternativeName>
        <fullName evidence="18">Palmitoyl-protein hydrolase</fullName>
    </alternativeName>
</protein>
<evidence type="ECO:0000256" key="13">
    <source>
        <dbReference type="ARBA" id="ARBA00022832"/>
    </source>
</evidence>
<evidence type="ECO:0000313" key="26">
    <source>
        <dbReference type="EMBL" id="KAK2860648.1"/>
    </source>
</evidence>
<dbReference type="AlphaFoldDB" id="A0AA88NQM5"/>
<name>A0AA88NQM5_TACVA</name>
<evidence type="ECO:0000256" key="1">
    <source>
        <dbReference type="ARBA" id="ARBA00004126"/>
    </source>
</evidence>
<dbReference type="EMBL" id="JAVHJS010000004">
    <property type="protein sequence ID" value="KAK2860648.1"/>
    <property type="molecule type" value="Genomic_DNA"/>
</dbReference>
<evidence type="ECO:0000256" key="15">
    <source>
        <dbReference type="ARBA" id="ARBA00023098"/>
    </source>
</evidence>
<dbReference type="GO" id="GO:0031965">
    <property type="term" value="C:nuclear membrane"/>
    <property type="evidence" value="ECO:0007669"/>
    <property type="project" value="UniProtKB-SubCell"/>
</dbReference>
<reference evidence="26" key="1">
    <citation type="submission" date="2023-08" db="EMBL/GenBank/DDBJ databases">
        <title>Pelteobagrus vachellii genome.</title>
        <authorList>
            <person name="Liu H."/>
        </authorList>
    </citation>
    <scope>NUCLEOTIDE SEQUENCE</scope>
    <source>
        <strain evidence="26">PRFRI_2022a</strain>
        <tissue evidence="26">Muscle</tissue>
    </source>
</reference>
<comment type="caution">
    <text evidence="26">The sequence shown here is derived from an EMBL/GenBank/DDBJ whole genome shotgun (WGS) entry which is preliminary data.</text>
</comment>
<dbReference type="GO" id="GO:0052689">
    <property type="term" value="F:carboxylic ester hydrolase activity"/>
    <property type="evidence" value="ECO:0007669"/>
    <property type="project" value="TreeGrafter"/>
</dbReference>
<evidence type="ECO:0000256" key="8">
    <source>
        <dbReference type="ARBA" id="ARBA00014923"/>
    </source>
</evidence>
<comment type="function">
    <text evidence="21">Acts as an acyl-protein thioesterase. Hydrolyzes fatty acids from S-acylated cysteine residues in proteins such as trimeric G alpha proteins or HRAS. Acts as a palmitoyl thioesterase that catalyzes depalmitoylation of proteins, such as ADRB2, KCNMA1 and SQSTM1. Acts as a negative regulator of autophagy by mediating palmitoylation of SQSTM1, decreasing affinity between SQSTM1 and ATG8 proteins and recruitment of ubiquitinated cargo proteins to autophagosomes. Acts as a lysophospholipase and hydrolyzes lysophosphatidylcholine (lyso-PC). Also hydrolyzes lysophosphatidylethanolamine (lyso-PE), lysophosphatidylinositol (lyso-PI) and lysophosphatidylserine (lyso-PS). Has much higher thioesterase activity than lysophospholipase activity. Contributes to the production of lysophosphatidic acid (LPA) during blood coagulation by recognizing and cleaving plasma phospholipids to generate lysophospholipids which in turn act as substrates for ENPP2 to produce LPA.</text>
</comment>
<evidence type="ECO:0000256" key="22">
    <source>
        <dbReference type="ARBA" id="ARBA00047337"/>
    </source>
</evidence>
<keyword evidence="13" id="KW-0276">Fatty acid metabolism</keyword>